<dbReference type="SUPFAM" id="SSF53187">
    <property type="entry name" value="Zn-dependent exopeptidases"/>
    <property type="match status" value="1"/>
</dbReference>
<keyword evidence="5 9" id="KW-0732">Signal</keyword>
<dbReference type="GO" id="GO:0006508">
    <property type="term" value="P:proteolysis"/>
    <property type="evidence" value="ECO:0007669"/>
    <property type="project" value="UniProtKB-KW"/>
</dbReference>
<feature type="chain" id="PRO_5022261937" description="Peptide hydrolase" evidence="9">
    <location>
        <begin position="22"/>
        <end position="394"/>
    </location>
</feature>
<evidence type="ECO:0000256" key="9">
    <source>
        <dbReference type="RuleBase" id="RU361240"/>
    </source>
</evidence>
<keyword evidence="12" id="KW-1185">Reference proteome</keyword>
<accession>A0A550CKV5</accession>
<evidence type="ECO:0000256" key="1">
    <source>
        <dbReference type="ARBA" id="ARBA00001947"/>
    </source>
</evidence>
<comment type="cofactor">
    <cofactor evidence="1">
        <name>Zn(2+)</name>
        <dbReference type="ChEBI" id="CHEBI:29105"/>
    </cofactor>
</comment>
<evidence type="ECO:0000256" key="7">
    <source>
        <dbReference type="ARBA" id="ARBA00022833"/>
    </source>
</evidence>
<evidence type="ECO:0000313" key="11">
    <source>
        <dbReference type="EMBL" id="TRM65440.1"/>
    </source>
</evidence>
<evidence type="ECO:0000256" key="5">
    <source>
        <dbReference type="ARBA" id="ARBA00022729"/>
    </source>
</evidence>
<gene>
    <name evidence="11" type="ORF">BD626DRAFT_488793</name>
</gene>
<keyword evidence="7 9" id="KW-0862">Zinc</keyword>
<keyword evidence="4 9" id="KW-0479">Metal-binding</keyword>
<evidence type="ECO:0000256" key="8">
    <source>
        <dbReference type="ARBA" id="ARBA00043962"/>
    </source>
</evidence>
<dbReference type="Pfam" id="PF04389">
    <property type="entry name" value="Peptidase_M28"/>
    <property type="match status" value="1"/>
</dbReference>
<dbReference type="InterPro" id="IPR045175">
    <property type="entry name" value="M28_fam"/>
</dbReference>
<dbReference type="AlphaFoldDB" id="A0A550CKV5"/>
<evidence type="ECO:0000256" key="2">
    <source>
        <dbReference type="ARBA" id="ARBA00022438"/>
    </source>
</evidence>
<evidence type="ECO:0000256" key="3">
    <source>
        <dbReference type="ARBA" id="ARBA00022670"/>
    </source>
</evidence>
<dbReference type="GO" id="GO:0046872">
    <property type="term" value="F:metal ion binding"/>
    <property type="evidence" value="ECO:0007669"/>
    <property type="project" value="UniProtKB-KW"/>
</dbReference>
<dbReference type="Proteomes" id="UP000320762">
    <property type="component" value="Unassembled WGS sequence"/>
</dbReference>
<dbReference type="OrthoDB" id="10013407at2759"/>
<dbReference type="GO" id="GO:0008235">
    <property type="term" value="F:metalloexopeptidase activity"/>
    <property type="evidence" value="ECO:0007669"/>
    <property type="project" value="InterPro"/>
</dbReference>
<dbReference type="InterPro" id="IPR007484">
    <property type="entry name" value="Peptidase_M28"/>
</dbReference>
<evidence type="ECO:0000256" key="6">
    <source>
        <dbReference type="ARBA" id="ARBA00022801"/>
    </source>
</evidence>
<dbReference type="EMBL" id="VDMD01000005">
    <property type="protein sequence ID" value="TRM65440.1"/>
    <property type="molecule type" value="Genomic_DNA"/>
</dbReference>
<proteinExistence type="inferred from homology"/>
<dbReference type="EC" id="3.4.-.-" evidence="9"/>
<dbReference type="PANTHER" id="PTHR12147:SF56">
    <property type="entry name" value="AMINOPEPTIDASE YDR415C-RELATED"/>
    <property type="match status" value="1"/>
</dbReference>
<evidence type="ECO:0000256" key="4">
    <source>
        <dbReference type="ARBA" id="ARBA00022723"/>
    </source>
</evidence>
<organism evidence="11 12">
    <name type="scientific">Schizophyllum amplum</name>
    <dbReference type="NCBI Taxonomy" id="97359"/>
    <lineage>
        <taxon>Eukaryota</taxon>
        <taxon>Fungi</taxon>
        <taxon>Dikarya</taxon>
        <taxon>Basidiomycota</taxon>
        <taxon>Agaricomycotina</taxon>
        <taxon>Agaricomycetes</taxon>
        <taxon>Agaricomycetidae</taxon>
        <taxon>Agaricales</taxon>
        <taxon>Schizophyllaceae</taxon>
        <taxon>Schizophyllum</taxon>
    </lineage>
</organism>
<sequence length="394" mass="42531">MLWPRFSSLLALVLIFNSVHAAPSQSGDARLIQFKDASGDLQTEWVPQAALNYLAGSRGSVDRTADIVADMSSAALDAITSVNRGPGFLDVTEFQNTVTEKRALKKRAYATPNPSNYPFLQDTYFNQVSADGLYDIVDVLSNNFTTRGYHSSVARAPALWIQQQFEGIVGSANVTLVENSFNQPNVIAKIPGTNSSEIVILAAHLDSTSGDPGSENRAPGADDDASGISILFQTAQILVANGYQGSRTIEFHAYAGEEGGLLGSQTVARQYASDGAEVVAMLQMDMVAYQPSDKPVLTVLTDTDAALVAWTQDLVTAYLSEDTLHTSTCGYACSDHYSWEDNGYPAVSIDESGPYDSSLNPYYHTMQDTIDHLDFDKAVEFVKMGLAFVVEQAA</sequence>
<protein>
    <recommendedName>
        <fullName evidence="9">Peptide hydrolase</fullName>
        <ecNumber evidence="9">3.4.-.-</ecNumber>
    </recommendedName>
</protein>
<comment type="similarity">
    <text evidence="8">Belongs to the peptidase M28 family. M28E subfamily.</text>
</comment>
<reference evidence="11 12" key="1">
    <citation type="journal article" date="2019" name="New Phytol.">
        <title>Comparative genomics reveals unique wood-decay strategies and fruiting body development in the Schizophyllaceae.</title>
        <authorList>
            <person name="Almasi E."/>
            <person name="Sahu N."/>
            <person name="Krizsan K."/>
            <person name="Balint B."/>
            <person name="Kovacs G.M."/>
            <person name="Kiss B."/>
            <person name="Cseklye J."/>
            <person name="Drula E."/>
            <person name="Henrissat B."/>
            <person name="Nagy I."/>
            <person name="Chovatia M."/>
            <person name="Adam C."/>
            <person name="LaButti K."/>
            <person name="Lipzen A."/>
            <person name="Riley R."/>
            <person name="Grigoriev I.V."/>
            <person name="Nagy L.G."/>
        </authorList>
    </citation>
    <scope>NUCLEOTIDE SEQUENCE [LARGE SCALE GENOMIC DNA]</scope>
    <source>
        <strain evidence="11 12">NL-1724</strain>
    </source>
</reference>
<keyword evidence="6 9" id="KW-0378">Hydrolase</keyword>
<keyword evidence="2" id="KW-0031">Aminopeptidase</keyword>
<feature type="signal peptide" evidence="9">
    <location>
        <begin position="1"/>
        <end position="21"/>
    </location>
</feature>
<dbReference type="PANTHER" id="PTHR12147">
    <property type="entry name" value="METALLOPEPTIDASE M28 FAMILY MEMBER"/>
    <property type="match status" value="1"/>
</dbReference>
<dbReference type="STRING" id="97359.A0A550CKV5"/>
<evidence type="ECO:0000313" key="12">
    <source>
        <dbReference type="Proteomes" id="UP000320762"/>
    </source>
</evidence>
<keyword evidence="3 9" id="KW-0645">Protease</keyword>
<evidence type="ECO:0000259" key="10">
    <source>
        <dbReference type="Pfam" id="PF04389"/>
    </source>
</evidence>
<dbReference type="GO" id="GO:0004177">
    <property type="term" value="F:aminopeptidase activity"/>
    <property type="evidence" value="ECO:0007669"/>
    <property type="project" value="UniProtKB-KW"/>
</dbReference>
<dbReference type="Gene3D" id="3.40.630.10">
    <property type="entry name" value="Zn peptidases"/>
    <property type="match status" value="1"/>
</dbReference>
<name>A0A550CKV5_9AGAR</name>
<comment type="caution">
    <text evidence="11">The sequence shown here is derived from an EMBL/GenBank/DDBJ whole genome shotgun (WGS) entry which is preliminary data.</text>
</comment>
<feature type="domain" description="Peptidase M28" evidence="10">
    <location>
        <begin position="185"/>
        <end position="385"/>
    </location>
</feature>